<sequence length="135" mass="15478">MLKFFSKFQALNLAQKFLDPQLNFIAFLEITILFQNEKLIKSNGKQACKGGLFMRKSMEAHCAIQGKLQKYKSIDIIYSTKGNSTFFYRTNPIIFSLTIMKEFFVNPGLNLMCWTRTELTGPKTGGSSRLLARLF</sequence>
<organism evidence="1 2">
    <name type="scientific">Brachionus plicatilis</name>
    <name type="common">Marine rotifer</name>
    <name type="synonym">Brachionus muelleri</name>
    <dbReference type="NCBI Taxonomy" id="10195"/>
    <lineage>
        <taxon>Eukaryota</taxon>
        <taxon>Metazoa</taxon>
        <taxon>Spiralia</taxon>
        <taxon>Gnathifera</taxon>
        <taxon>Rotifera</taxon>
        <taxon>Eurotatoria</taxon>
        <taxon>Monogononta</taxon>
        <taxon>Pseudotrocha</taxon>
        <taxon>Ploima</taxon>
        <taxon>Brachionidae</taxon>
        <taxon>Brachionus</taxon>
    </lineage>
</organism>
<name>A0A3M7R9B6_BRAPC</name>
<proteinExistence type="predicted"/>
<reference evidence="1 2" key="1">
    <citation type="journal article" date="2018" name="Sci. Rep.">
        <title>Genomic signatures of local adaptation to the degree of environmental predictability in rotifers.</title>
        <authorList>
            <person name="Franch-Gras L."/>
            <person name="Hahn C."/>
            <person name="Garcia-Roger E.M."/>
            <person name="Carmona M.J."/>
            <person name="Serra M."/>
            <person name="Gomez A."/>
        </authorList>
    </citation>
    <scope>NUCLEOTIDE SEQUENCE [LARGE SCALE GENOMIC DNA]</scope>
    <source>
        <strain evidence="1">HYR1</strain>
    </source>
</reference>
<comment type="caution">
    <text evidence="1">The sequence shown here is derived from an EMBL/GenBank/DDBJ whole genome shotgun (WGS) entry which is preliminary data.</text>
</comment>
<evidence type="ECO:0000313" key="2">
    <source>
        <dbReference type="Proteomes" id="UP000276133"/>
    </source>
</evidence>
<dbReference type="EMBL" id="REGN01003900">
    <property type="protein sequence ID" value="RNA20202.1"/>
    <property type="molecule type" value="Genomic_DNA"/>
</dbReference>
<dbReference type="Proteomes" id="UP000276133">
    <property type="component" value="Unassembled WGS sequence"/>
</dbReference>
<gene>
    <name evidence="1" type="ORF">BpHYR1_043200</name>
</gene>
<dbReference type="AlphaFoldDB" id="A0A3M7R9B6"/>
<accession>A0A3M7R9B6</accession>
<protein>
    <submittedName>
        <fullName evidence="1">Uncharacterized protein</fullName>
    </submittedName>
</protein>
<keyword evidence="2" id="KW-1185">Reference proteome</keyword>
<evidence type="ECO:0000313" key="1">
    <source>
        <dbReference type="EMBL" id="RNA20202.1"/>
    </source>
</evidence>